<dbReference type="AlphaFoldDB" id="A0A8S0STP0"/>
<comment type="caution">
    <text evidence="2">The sequence shown here is derived from an EMBL/GenBank/DDBJ whole genome shotgun (WGS) entry which is preliminary data.</text>
</comment>
<evidence type="ECO:0000313" key="3">
    <source>
        <dbReference type="Proteomes" id="UP000594638"/>
    </source>
</evidence>
<accession>A0A8S0STP0</accession>
<organism evidence="2 3">
    <name type="scientific">Olea europaea subsp. europaea</name>
    <dbReference type="NCBI Taxonomy" id="158383"/>
    <lineage>
        <taxon>Eukaryota</taxon>
        <taxon>Viridiplantae</taxon>
        <taxon>Streptophyta</taxon>
        <taxon>Embryophyta</taxon>
        <taxon>Tracheophyta</taxon>
        <taxon>Spermatophyta</taxon>
        <taxon>Magnoliopsida</taxon>
        <taxon>eudicotyledons</taxon>
        <taxon>Gunneridae</taxon>
        <taxon>Pentapetalae</taxon>
        <taxon>asterids</taxon>
        <taxon>lamiids</taxon>
        <taxon>Lamiales</taxon>
        <taxon>Oleaceae</taxon>
        <taxon>Oleeae</taxon>
        <taxon>Olea</taxon>
    </lineage>
</organism>
<dbReference type="Proteomes" id="UP000594638">
    <property type="component" value="Unassembled WGS sequence"/>
</dbReference>
<keyword evidence="1" id="KW-0472">Membrane</keyword>
<dbReference type="EMBL" id="CACTIH010005509">
    <property type="protein sequence ID" value="CAA2995834.1"/>
    <property type="molecule type" value="Genomic_DNA"/>
</dbReference>
<protein>
    <submittedName>
        <fullName evidence="2">15-cis-zeta-carotene isomerase, chloroplastic</fullName>
    </submittedName>
</protein>
<dbReference type="PANTHER" id="PTHR35988">
    <property type="entry name" value="15-CIS-ZETA-CAROTENE ISOMERASE, CHLOROPLASTIC"/>
    <property type="match status" value="1"/>
</dbReference>
<name>A0A8S0STP0_OLEEU</name>
<keyword evidence="2" id="KW-0413">Isomerase</keyword>
<feature type="transmembrane region" description="Helical" evidence="1">
    <location>
        <begin position="94"/>
        <end position="115"/>
    </location>
</feature>
<feature type="non-terminal residue" evidence="2">
    <location>
        <position position="138"/>
    </location>
</feature>
<dbReference type="Gramene" id="OE9A079597T1">
    <property type="protein sequence ID" value="OE9A079597C1"/>
    <property type="gene ID" value="OE9A079597"/>
</dbReference>
<dbReference type="GO" id="GO:0090471">
    <property type="term" value="F:9,15,9'-tri-cis-zeta-carotene isomerase activity"/>
    <property type="evidence" value="ECO:0007669"/>
    <property type="project" value="TreeGrafter"/>
</dbReference>
<evidence type="ECO:0000256" key="1">
    <source>
        <dbReference type="SAM" id="Phobius"/>
    </source>
</evidence>
<reference evidence="2 3" key="1">
    <citation type="submission" date="2019-12" db="EMBL/GenBank/DDBJ databases">
        <authorList>
            <person name="Alioto T."/>
            <person name="Alioto T."/>
            <person name="Gomez Garrido J."/>
        </authorList>
    </citation>
    <scope>NUCLEOTIDE SEQUENCE [LARGE SCALE GENOMIC DNA]</scope>
</reference>
<dbReference type="GO" id="GO:0016120">
    <property type="term" value="P:carotene biosynthetic process"/>
    <property type="evidence" value="ECO:0007669"/>
    <property type="project" value="TreeGrafter"/>
</dbReference>
<dbReference type="GO" id="GO:0009507">
    <property type="term" value="C:chloroplast"/>
    <property type="evidence" value="ECO:0007669"/>
    <property type="project" value="TreeGrafter"/>
</dbReference>
<dbReference type="OrthoDB" id="41527at2759"/>
<proteinExistence type="predicted"/>
<keyword evidence="1" id="KW-0812">Transmembrane</keyword>
<sequence>MAISLLPSHPLSPQLPLPKPRISFSKLTSKPICFSSSYLKPIESRPFRTQLAKTPAQFYSLKKVLMQVGRTEPERTDYLVGEDSAQFDLSKQKILSWVYFIGVAGVVAYVLYAAWIDSSTGFGKPFIEAVSSISESPE</sequence>
<keyword evidence="3" id="KW-1185">Reference proteome</keyword>
<keyword evidence="1" id="KW-1133">Transmembrane helix</keyword>
<dbReference type="PANTHER" id="PTHR35988:SF2">
    <property type="entry name" value="15-CIS-ZETA-CAROTENE ISOMERASE, CHLOROPLASTIC"/>
    <property type="match status" value="1"/>
</dbReference>
<evidence type="ECO:0000313" key="2">
    <source>
        <dbReference type="EMBL" id="CAA2995834.1"/>
    </source>
</evidence>
<gene>
    <name evidence="2" type="ORF">OLEA9_A079597</name>
</gene>